<dbReference type="GeneID" id="26841159"/>
<reference evidence="10 11" key="1">
    <citation type="submission" date="2015-11" db="EMBL/GenBank/DDBJ databases">
        <title>The genome of Debaryomyces fabryi.</title>
        <authorList>
            <person name="Tafer H."/>
            <person name="Lopandic K."/>
        </authorList>
    </citation>
    <scope>NUCLEOTIDE SEQUENCE [LARGE SCALE GENOMIC DNA]</scope>
    <source>
        <strain evidence="10 11">CBS 789</strain>
    </source>
</reference>
<keyword evidence="4" id="KW-0732">Signal</keyword>
<gene>
    <name evidence="10" type="ORF">AC631_04150</name>
</gene>
<proteinExistence type="inferred from homology"/>
<dbReference type="InterPro" id="IPR009038">
    <property type="entry name" value="GOLD_dom"/>
</dbReference>
<dbReference type="SMART" id="SM01190">
    <property type="entry name" value="EMP24_GP25L"/>
    <property type="match status" value="1"/>
</dbReference>
<evidence type="ECO:0000259" key="9">
    <source>
        <dbReference type="PROSITE" id="PS50866"/>
    </source>
</evidence>
<feature type="transmembrane region" description="Helical" evidence="8">
    <location>
        <begin position="31"/>
        <end position="49"/>
    </location>
</feature>
<keyword evidence="5 8" id="KW-1133">Transmembrane helix</keyword>
<dbReference type="InterPro" id="IPR015720">
    <property type="entry name" value="Emp24-like"/>
</dbReference>
<comment type="subcellular location">
    <subcellularLocation>
        <location evidence="1 7">Membrane</location>
        <topology evidence="1 7">Single-pass type I membrane protein</topology>
    </subcellularLocation>
</comment>
<evidence type="ECO:0000256" key="3">
    <source>
        <dbReference type="ARBA" id="ARBA00022692"/>
    </source>
</evidence>
<sequence length="238" mass="27295">MKTKSESKLRLTEFKQSIITIPGKMRSISNLLFIISTFVSLVSALQLAIPATTNPDPFCIRDFVQEDQLVVVNIKTNGHSGDGQRLDLRIVDLLGNEYRRKNDIAGSVKIGFNSHDSAAFDICFTNQLERKWSKNTNFIREIELDVESGAAARDWNAVQAAEKLKPVEVDLRRIEEMTYEITGELQYLKAREERMRDTNESTNSRVKWFSLLIITSLVGLGAWQVQYLRHYFKVKHII</sequence>
<dbReference type="Pfam" id="PF01105">
    <property type="entry name" value="EMP24_GP25L"/>
    <property type="match status" value="1"/>
</dbReference>
<evidence type="ECO:0000313" key="10">
    <source>
        <dbReference type="EMBL" id="KSA00108.1"/>
    </source>
</evidence>
<keyword evidence="3 7" id="KW-0812">Transmembrane</keyword>
<comment type="caution">
    <text evidence="10">The sequence shown here is derived from an EMBL/GenBank/DDBJ whole genome shotgun (WGS) entry which is preliminary data.</text>
</comment>
<organism evidence="10 11">
    <name type="scientific">Debaryomyces fabryi</name>
    <dbReference type="NCBI Taxonomy" id="58627"/>
    <lineage>
        <taxon>Eukaryota</taxon>
        <taxon>Fungi</taxon>
        <taxon>Dikarya</taxon>
        <taxon>Ascomycota</taxon>
        <taxon>Saccharomycotina</taxon>
        <taxon>Pichiomycetes</taxon>
        <taxon>Debaryomycetaceae</taxon>
        <taxon>Debaryomyces</taxon>
    </lineage>
</organism>
<dbReference type="GO" id="GO:0016020">
    <property type="term" value="C:membrane"/>
    <property type="evidence" value="ECO:0007669"/>
    <property type="project" value="UniProtKB-SubCell"/>
</dbReference>
<name>A0A0V1PVM9_9ASCO</name>
<feature type="domain" description="GOLD" evidence="9">
    <location>
        <begin position="57"/>
        <end position="148"/>
    </location>
</feature>
<dbReference type="PROSITE" id="PS50866">
    <property type="entry name" value="GOLD"/>
    <property type="match status" value="1"/>
</dbReference>
<dbReference type="Proteomes" id="UP000054251">
    <property type="component" value="Unassembled WGS sequence"/>
</dbReference>
<dbReference type="RefSeq" id="XP_015466210.1">
    <property type="nucleotide sequence ID" value="XM_015612979.1"/>
</dbReference>
<dbReference type="AlphaFoldDB" id="A0A0V1PVM9"/>
<evidence type="ECO:0000256" key="5">
    <source>
        <dbReference type="ARBA" id="ARBA00022989"/>
    </source>
</evidence>
<evidence type="ECO:0000256" key="2">
    <source>
        <dbReference type="ARBA" id="ARBA00007104"/>
    </source>
</evidence>
<comment type="similarity">
    <text evidence="2 7">Belongs to the EMP24/GP25L family.</text>
</comment>
<evidence type="ECO:0000313" key="11">
    <source>
        <dbReference type="Proteomes" id="UP000054251"/>
    </source>
</evidence>
<accession>A0A0V1PVM9</accession>
<keyword evidence="6 8" id="KW-0472">Membrane</keyword>
<dbReference type="EMBL" id="LMYN01000103">
    <property type="protein sequence ID" value="KSA00108.1"/>
    <property type="molecule type" value="Genomic_DNA"/>
</dbReference>
<protein>
    <recommendedName>
        <fullName evidence="9">GOLD domain-containing protein</fullName>
    </recommendedName>
</protein>
<keyword evidence="11" id="KW-1185">Reference proteome</keyword>
<evidence type="ECO:0000256" key="1">
    <source>
        <dbReference type="ARBA" id="ARBA00004479"/>
    </source>
</evidence>
<evidence type="ECO:0000256" key="4">
    <source>
        <dbReference type="ARBA" id="ARBA00022729"/>
    </source>
</evidence>
<dbReference type="PANTHER" id="PTHR22811">
    <property type="entry name" value="TRANSMEMBRANE EMP24 DOMAIN-CONTAINING PROTEIN"/>
    <property type="match status" value="1"/>
</dbReference>
<dbReference type="OrthoDB" id="759142at2759"/>
<evidence type="ECO:0000256" key="6">
    <source>
        <dbReference type="ARBA" id="ARBA00023136"/>
    </source>
</evidence>
<evidence type="ECO:0000256" key="8">
    <source>
        <dbReference type="SAM" id="Phobius"/>
    </source>
</evidence>
<evidence type="ECO:0000256" key="7">
    <source>
        <dbReference type="RuleBase" id="RU003827"/>
    </source>
</evidence>